<dbReference type="GO" id="GO:0055085">
    <property type="term" value="P:transmembrane transport"/>
    <property type="evidence" value="ECO:0007669"/>
    <property type="project" value="InterPro"/>
</dbReference>
<dbReference type="EMBL" id="SNYJ01000004">
    <property type="protein sequence ID" value="TDQ41222.1"/>
    <property type="molecule type" value="Genomic_DNA"/>
</dbReference>
<organism evidence="9 10">
    <name type="scientific">Aureibacillus halotolerans</name>
    <dbReference type="NCBI Taxonomy" id="1508390"/>
    <lineage>
        <taxon>Bacteria</taxon>
        <taxon>Bacillati</taxon>
        <taxon>Bacillota</taxon>
        <taxon>Bacilli</taxon>
        <taxon>Bacillales</taxon>
        <taxon>Bacillaceae</taxon>
        <taxon>Aureibacillus</taxon>
    </lineage>
</organism>
<name>A0A4R6U6H5_9BACI</name>
<evidence type="ECO:0000313" key="9">
    <source>
        <dbReference type="EMBL" id="TDQ41222.1"/>
    </source>
</evidence>
<keyword evidence="3" id="KW-1003">Cell membrane</keyword>
<dbReference type="PANTHER" id="PTHR43744:SF8">
    <property type="entry name" value="SN-GLYCEROL-3-PHOSPHATE TRANSPORT SYSTEM PERMEASE PROTEIN UGPE"/>
    <property type="match status" value="1"/>
</dbReference>
<dbReference type="AlphaFoldDB" id="A0A4R6U6H5"/>
<dbReference type="Gene3D" id="1.10.3720.10">
    <property type="entry name" value="MetI-like"/>
    <property type="match status" value="1"/>
</dbReference>
<evidence type="ECO:0000256" key="6">
    <source>
        <dbReference type="ARBA" id="ARBA00023136"/>
    </source>
</evidence>
<evidence type="ECO:0000256" key="3">
    <source>
        <dbReference type="ARBA" id="ARBA00022475"/>
    </source>
</evidence>
<dbReference type="PANTHER" id="PTHR43744">
    <property type="entry name" value="ABC TRANSPORTER PERMEASE PROTEIN MG189-RELATED-RELATED"/>
    <property type="match status" value="1"/>
</dbReference>
<feature type="transmembrane region" description="Helical" evidence="7">
    <location>
        <begin position="241"/>
        <end position="262"/>
    </location>
</feature>
<dbReference type="PROSITE" id="PS50928">
    <property type="entry name" value="ABC_TM1"/>
    <property type="match status" value="1"/>
</dbReference>
<comment type="subcellular location">
    <subcellularLocation>
        <location evidence="1 7">Cell membrane</location>
        <topology evidence="1 7">Multi-pass membrane protein</topology>
    </subcellularLocation>
</comment>
<sequence>MISSKKARIFLHVFLSVLGLIWIYPFIWMVLSSLKTNREFLTSGIQPLPEDPQWENYLRAWDSANFSDYFLNTVIFTVSVVFIVIVLCALTGYALGRVQFPGQKTIMFIVVAIMFIPKGYTVIPLFQIISDLGLSNSLFGVIVAESSGAHVLFILMFASFFARIPNEIEEAAEMDGAGFLRTFFNVMLPLSAPIIATTAIMQFIWTWSSFLLPLVLTASKPELRTLAVGMQNFVGTYTADYVGMTAGATISLLPVMLVFIFMQRYFMEGVAGAVKS</sequence>
<dbReference type="RefSeq" id="WP_243740014.1">
    <property type="nucleotide sequence ID" value="NZ_SNYJ01000004.1"/>
</dbReference>
<proteinExistence type="inferred from homology"/>
<keyword evidence="5 7" id="KW-1133">Transmembrane helix</keyword>
<feature type="transmembrane region" description="Helical" evidence="7">
    <location>
        <begin position="183"/>
        <end position="205"/>
    </location>
</feature>
<dbReference type="GO" id="GO:0005886">
    <property type="term" value="C:plasma membrane"/>
    <property type="evidence" value="ECO:0007669"/>
    <property type="project" value="UniProtKB-SubCell"/>
</dbReference>
<comment type="similarity">
    <text evidence="7">Belongs to the binding-protein-dependent transport system permease family.</text>
</comment>
<keyword evidence="4 7" id="KW-0812">Transmembrane</keyword>
<dbReference type="Proteomes" id="UP000295632">
    <property type="component" value="Unassembled WGS sequence"/>
</dbReference>
<reference evidence="9 10" key="1">
    <citation type="submission" date="2019-03" db="EMBL/GenBank/DDBJ databases">
        <title>Genomic Encyclopedia of Type Strains, Phase IV (KMG-IV): sequencing the most valuable type-strain genomes for metagenomic binning, comparative biology and taxonomic classification.</title>
        <authorList>
            <person name="Goeker M."/>
        </authorList>
    </citation>
    <scope>NUCLEOTIDE SEQUENCE [LARGE SCALE GENOMIC DNA]</scope>
    <source>
        <strain evidence="9 10">DSM 28697</strain>
    </source>
</reference>
<dbReference type="InterPro" id="IPR035906">
    <property type="entry name" value="MetI-like_sf"/>
</dbReference>
<protein>
    <submittedName>
        <fullName evidence="9">Carbohydrate ABC transporter membrane protein 2 (CUT1 family)</fullName>
    </submittedName>
</protein>
<feature type="domain" description="ABC transmembrane type-1" evidence="8">
    <location>
        <begin position="70"/>
        <end position="262"/>
    </location>
</feature>
<keyword evidence="6 7" id="KW-0472">Membrane</keyword>
<keyword evidence="10" id="KW-1185">Reference proteome</keyword>
<comment type="caution">
    <text evidence="9">The sequence shown here is derived from an EMBL/GenBank/DDBJ whole genome shotgun (WGS) entry which is preliminary data.</text>
</comment>
<dbReference type="Pfam" id="PF00528">
    <property type="entry name" value="BPD_transp_1"/>
    <property type="match status" value="1"/>
</dbReference>
<evidence type="ECO:0000256" key="5">
    <source>
        <dbReference type="ARBA" id="ARBA00022989"/>
    </source>
</evidence>
<feature type="transmembrane region" description="Helical" evidence="7">
    <location>
        <begin position="106"/>
        <end position="126"/>
    </location>
</feature>
<dbReference type="InterPro" id="IPR000515">
    <property type="entry name" value="MetI-like"/>
</dbReference>
<feature type="transmembrane region" description="Helical" evidence="7">
    <location>
        <begin position="138"/>
        <end position="162"/>
    </location>
</feature>
<evidence type="ECO:0000259" key="8">
    <source>
        <dbReference type="PROSITE" id="PS50928"/>
    </source>
</evidence>
<evidence type="ECO:0000313" key="10">
    <source>
        <dbReference type="Proteomes" id="UP000295632"/>
    </source>
</evidence>
<accession>A0A4R6U6H5</accession>
<dbReference type="CDD" id="cd06261">
    <property type="entry name" value="TM_PBP2"/>
    <property type="match status" value="1"/>
</dbReference>
<evidence type="ECO:0000256" key="7">
    <source>
        <dbReference type="RuleBase" id="RU363032"/>
    </source>
</evidence>
<gene>
    <name evidence="9" type="ORF">EV213_104220</name>
</gene>
<evidence type="ECO:0000256" key="1">
    <source>
        <dbReference type="ARBA" id="ARBA00004651"/>
    </source>
</evidence>
<keyword evidence="2 7" id="KW-0813">Transport</keyword>
<evidence type="ECO:0000256" key="2">
    <source>
        <dbReference type="ARBA" id="ARBA00022448"/>
    </source>
</evidence>
<evidence type="ECO:0000256" key="4">
    <source>
        <dbReference type="ARBA" id="ARBA00022692"/>
    </source>
</evidence>
<feature type="transmembrane region" description="Helical" evidence="7">
    <location>
        <begin position="69"/>
        <end position="94"/>
    </location>
</feature>
<feature type="transmembrane region" description="Helical" evidence="7">
    <location>
        <begin position="9"/>
        <end position="31"/>
    </location>
</feature>
<dbReference type="SUPFAM" id="SSF161098">
    <property type="entry name" value="MetI-like"/>
    <property type="match status" value="1"/>
</dbReference>